<evidence type="ECO:0000259" key="5">
    <source>
        <dbReference type="Pfam" id="PF18192"/>
    </source>
</evidence>
<evidence type="ECO:0000256" key="1">
    <source>
        <dbReference type="ARBA" id="ARBA00004123"/>
    </source>
</evidence>
<feature type="region of interest" description="Disordered" evidence="4">
    <location>
        <begin position="437"/>
        <end position="456"/>
    </location>
</feature>
<dbReference type="PANTHER" id="PTHR23399">
    <property type="entry name" value="DEOXYNUCLEOTIDYLTRANSFERASE TERMINAL-INTERACTING PROTEIN 1"/>
    <property type="match status" value="1"/>
</dbReference>
<organism evidence="7 8">
    <name type="scientific">Priapulus caudatus</name>
    <name type="common">Priapulid worm</name>
    <dbReference type="NCBI Taxonomy" id="37621"/>
    <lineage>
        <taxon>Eukaryota</taxon>
        <taxon>Metazoa</taxon>
        <taxon>Ecdysozoa</taxon>
        <taxon>Scalidophora</taxon>
        <taxon>Priapulida</taxon>
        <taxon>Priapulimorpha</taxon>
        <taxon>Priapulimorphida</taxon>
        <taxon>Priapulidae</taxon>
        <taxon>Priapulus</taxon>
    </lineage>
</organism>
<feature type="domain" description="TdIF1 C-terminal" evidence="6">
    <location>
        <begin position="244"/>
        <end position="340"/>
    </location>
</feature>
<dbReference type="InterPro" id="IPR049121">
    <property type="entry name" value="TdIF1_C"/>
</dbReference>
<keyword evidence="2" id="KW-0238">DNA-binding</keyword>
<gene>
    <name evidence="8" type="primary">LOC106815908</name>
</gene>
<dbReference type="InterPro" id="IPR041384">
    <property type="entry name" value="DNTTIP1_dimer"/>
</dbReference>
<evidence type="ECO:0000313" key="8">
    <source>
        <dbReference type="RefSeq" id="XP_014675922.1"/>
    </source>
</evidence>
<evidence type="ECO:0000256" key="2">
    <source>
        <dbReference type="ARBA" id="ARBA00023125"/>
    </source>
</evidence>
<feature type="domain" description="DNTTIP1 dimerisation" evidence="5">
    <location>
        <begin position="81"/>
        <end position="148"/>
    </location>
</feature>
<reference evidence="8" key="1">
    <citation type="submission" date="2025-08" db="UniProtKB">
        <authorList>
            <consortium name="RefSeq"/>
        </authorList>
    </citation>
    <scope>IDENTIFICATION</scope>
</reference>
<dbReference type="Pfam" id="PF21229">
    <property type="entry name" value="TdIF1_2nd"/>
    <property type="match status" value="1"/>
</dbReference>
<protein>
    <submittedName>
        <fullName evidence="8">Deoxynucleotidyltransferase terminal-interacting protein 1-like</fullName>
    </submittedName>
</protein>
<accession>A0ABM1EUQ1</accession>
<sequence length="456" mass="50248">MMAPADRLPRLLPENVALPSGPQQEGEEEQEDIVQLVNPFNMRLNTLNCFPSSAMTNRTNSRTHLMALHRAKIGSITSAAKTLDLLRQNLQNSISQEIDAVLQKYLDKYFSPCFANIKKNNGDDAVSEDHIQTVCRQVLEEAKKLYSSPTRSSTPVADVSDTESITGFRMQRLINKNIPGYLKRGAGHVSDTDSDASQPVNRYKRKGKFPFNSSGRSTPSKMSKSVEVVKREAPTWDSERLTPDTLFVMGAKANKSLGLGATRGRVYIKHPELFKYSGDADDKVWLCEQKLMPATGGKAYLLIEQDIRDLAETNEYRSQPGLMLDILRGFTIPERMLVKIKLYMEAMRTDSDSVTKVPSSSRLPFEKFLAKMEPSEAGEEDEMSSEAGRGTPSKMEARSSGATSPGDNLSSESHNPSPLGPFADLDTACHVSSALLSSGSLMLDDHGPMTGPFDIS</sequence>
<feature type="compositionally biased region" description="Polar residues" evidence="4">
    <location>
        <begin position="400"/>
        <end position="416"/>
    </location>
</feature>
<evidence type="ECO:0000259" key="6">
    <source>
        <dbReference type="Pfam" id="PF21229"/>
    </source>
</evidence>
<evidence type="ECO:0000313" key="7">
    <source>
        <dbReference type="Proteomes" id="UP000695022"/>
    </source>
</evidence>
<feature type="region of interest" description="Disordered" evidence="4">
    <location>
        <begin position="1"/>
        <end position="30"/>
    </location>
</feature>
<dbReference type="PANTHER" id="PTHR23399:SF2">
    <property type="entry name" value="DEOXYNUCLEOTIDYLTRANSFERASE TERMINAL-INTERACTING PROTEIN 1"/>
    <property type="match status" value="1"/>
</dbReference>
<evidence type="ECO:0000256" key="4">
    <source>
        <dbReference type="SAM" id="MobiDB-lite"/>
    </source>
</evidence>
<keyword evidence="7" id="KW-1185">Reference proteome</keyword>
<dbReference type="Proteomes" id="UP000695022">
    <property type="component" value="Unplaced"/>
</dbReference>
<feature type="region of interest" description="Disordered" evidence="4">
    <location>
        <begin position="186"/>
        <end position="226"/>
    </location>
</feature>
<evidence type="ECO:0000256" key="3">
    <source>
        <dbReference type="ARBA" id="ARBA00023242"/>
    </source>
</evidence>
<dbReference type="InterPro" id="IPR026064">
    <property type="entry name" value="TdIF1"/>
</dbReference>
<feature type="region of interest" description="Disordered" evidence="4">
    <location>
        <begin position="373"/>
        <end position="424"/>
    </location>
</feature>
<dbReference type="GeneID" id="106815908"/>
<dbReference type="RefSeq" id="XP_014675922.1">
    <property type="nucleotide sequence ID" value="XM_014820436.1"/>
</dbReference>
<feature type="compositionally biased region" description="Polar residues" evidence="4">
    <location>
        <begin position="211"/>
        <end position="223"/>
    </location>
</feature>
<dbReference type="Pfam" id="PF18192">
    <property type="entry name" value="DNTTIP1_dimer"/>
    <property type="match status" value="1"/>
</dbReference>
<name>A0ABM1EUQ1_PRICU</name>
<comment type="subcellular location">
    <subcellularLocation>
        <location evidence="1">Nucleus</location>
    </subcellularLocation>
</comment>
<keyword evidence="3" id="KW-0539">Nucleus</keyword>
<proteinExistence type="predicted"/>